<evidence type="ECO:0000256" key="1">
    <source>
        <dbReference type="ARBA" id="ARBA00005970"/>
    </source>
</evidence>
<dbReference type="InterPro" id="IPR006805">
    <property type="entry name" value="Anth_synth_I_N"/>
</dbReference>
<reference evidence="12" key="1">
    <citation type="journal article" date="2014" name="Int. J. Syst. Evol. Microbiol.">
        <title>Complete genome sequence of Corynebacterium casei LMG S-19264T (=DSM 44701T), isolated from a smear-ripened cheese.</title>
        <authorList>
            <consortium name="US DOE Joint Genome Institute (JGI-PGF)"/>
            <person name="Walter F."/>
            <person name="Albersmeier A."/>
            <person name="Kalinowski J."/>
            <person name="Ruckert C."/>
        </authorList>
    </citation>
    <scope>NUCLEOTIDE SEQUENCE</scope>
    <source>
        <strain evidence="12">JCM 4988</strain>
    </source>
</reference>
<gene>
    <name evidence="12" type="ORF">GCM10010387_36780</name>
</gene>
<dbReference type="InterPro" id="IPR017926">
    <property type="entry name" value="GATASE"/>
</dbReference>
<reference evidence="12" key="2">
    <citation type="submission" date="2020-09" db="EMBL/GenBank/DDBJ databases">
        <authorList>
            <person name="Sun Q."/>
            <person name="Ohkuma M."/>
        </authorList>
    </citation>
    <scope>NUCLEOTIDE SEQUENCE</scope>
    <source>
        <strain evidence="12">JCM 4988</strain>
    </source>
</reference>
<accession>A0A918QD81</accession>
<evidence type="ECO:0000259" key="9">
    <source>
        <dbReference type="Pfam" id="PF00117"/>
    </source>
</evidence>
<dbReference type="Gene3D" id="3.40.50.880">
    <property type="match status" value="1"/>
</dbReference>
<evidence type="ECO:0000313" key="13">
    <source>
        <dbReference type="Proteomes" id="UP000630936"/>
    </source>
</evidence>
<dbReference type="Pfam" id="PF00425">
    <property type="entry name" value="Chorismate_bind"/>
    <property type="match status" value="1"/>
</dbReference>
<evidence type="ECO:0000256" key="8">
    <source>
        <dbReference type="SAM" id="MobiDB-lite"/>
    </source>
</evidence>
<dbReference type="InterPro" id="IPR006221">
    <property type="entry name" value="TrpG/PapA_dom"/>
</dbReference>
<evidence type="ECO:0000259" key="10">
    <source>
        <dbReference type="Pfam" id="PF00425"/>
    </source>
</evidence>
<evidence type="ECO:0000256" key="4">
    <source>
        <dbReference type="ARBA" id="ARBA00022962"/>
    </source>
</evidence>
<evidence type="ECO:0000256" key="2">
    <source>
        <dbReference type="ARBA" id="ARBA00013139"/>
    </source>
</evidence>
<dbReference type="NCBIfam" id="TIGR00553">
    <property type="entry name" value="pabB"/>
    <property type="match status" value="1"/>
</dbReference>
<dbReference type="SUPFAM" id="SSF56322">
    <property type="entry name" value="ADC synthase"/>
    <property type="match status" value="1"/>
</dbReference>
<dbReference type="Proteomes" id="UP000630936">
    <property type="component" value="Unassembled WGS sequence"/>
</dbReference>
<feature type="domain" description="Glutamine amidotransferase" evidence="9">
    <location>
        <begin position="20"/>
        <end position="202"/>
    </location>
</feature>
<comment type="similarity">
    <text evidence="1">In the C-terminal section; belongs to the anthranilate synthase component I family.</text>
</comment>
<keyword evidence="3" id="KW-0808">Transferase</keyword>
<dbReference type="Gene3D" id="3.60.120.10">
    <property type="entry name" value="Anthranilate synthase"/>
    <property type="match status" value="1"/>
</dbReference>
<evidence type="ECO:0000259" key="11">
    <source>
        <dbReference type="Pfam" id="PF04715"/>
    </source>
</evidence>
<dbReference type="AlphaFoldDB" id="A0A918QD81"/>
<dbReference type="InterPro" id="IPR029062">
    <property type="entry name" value="Class_I_gatase-like"/>
</dbReference>
<organism evidence="12 13">
    <name type="scientific">Streptomyces inusitatus</name>
    <dbReference type="NCBI Taxonomy" id="68221"/>
    <lineage>
        <taxon>Bacteria</taxon>
        <taxon>Bacillati</taxon>
        <taxon>Actinomycetota</taxon>
        <taxon>Actinomycetes</taxon>
        <taxon>Kitasatosporales</taxon>
        <taxon>Streptomycetaceae</taxon>
        <taxon>Streptomyces</taxon>
    </lineage>
</organism>
<dbReference type="GO" id="GO:0046820">
    <property type="term" value="F:4-amino-4-deoxychorismate synthase activity"/>
    <property type="evidence" value="ECO:0007669"/>
    <property type="project" value="UniProtKB-EC"/>
</dbReference>
<feature type="domain" description="Chorismate-utilising enzyme C-terminal" evidence="10">
    <location>
        <begin position="450"/>
        <end position="704"/>
    </location>
</feature>
<evidence type="ECO:0000256" key="6">
    <source>
        <dbReference type="ARBA" id="ARBA00072983"/>
    </source>
</evidence>
<feature type="domain" description="Anthranilate synthase component I N-terminal" evidence="11">
    <location>
        <begin position="256"/>
        <end position="392"/>
    </location>
</feature>
<sequence>MTKPTPNLGVPSGSILMRSLIIDNYDSYTFNLFQLIAEVNGCEPVVLKNDDPALTTLDLAEFDNIVISPGPGSPSTARDLGYVREILDRAQLPVLGVCLGHQAIAHSAGATVDRAPRPRHGHLTRIRHTGDELFSGIPQDFTAVRYHSLCVEEPLPPEIETTAWAEDGVVMAIRHRTRPQWGVQFHPESIASQHGREIMTNFKDITLSRVGALRSDGTARHRAQEPLTSAEPAPPADTAGDAYQLLELRIPGAVNTEAAYAELFGLSEYAYWLDSSRVEPGLSRFSFLGDAAGPLSEVLTYRLADRAVHVRNAAGAHTQDGTIFDVLERRLAERRLTDPGLPFDFTGGYVGYFGYELKGDLGSPGRHRAETPDAAWIFADRLIAVDHQHDLTHVVALHRGDTETRKSAQKWIDSTAATLVSLPGAPNAARETADTVGDTADPSLSLSRDTQGYLRDIEECQRRLIAGESYEICLTNKVRIPFDGDDLMYYRRLRGSNPAPYAALLRLGEVTVLSASPERFLKIDADRVVETKPIKGTAPRGTDPAHDAELAAELASSTKTRAENLMIVDLLRNDLGRVCEIGSVGVPSFMAVESYATVHQLVSTVRGVLRPETSAVECVRHCFPGGSMTGAPKLRSMEIIDGLETEARGVYSGALGYLGLTGTADLSIVIRTAVRRRGELSIGAGGAIVLDSSPDGELDEMLLKARTSLRALPPLPTHTGRRR</sequence>
<name>A0A918QD81_9ACTN</name>
<comment type="caution">
    <text evidence="12">The sequence shown here is derived from an EMBL/GenBank/DDBJ whole genome shotgun (WGS) entry which is preliminary data.</text>
</comment>
<proteinExistence type="inferred from homology"/>
<protein>
    <recommendedName>
        <fullName evidence="6">Aminodeoxychorismate synthase</fullName>
        <ecNumber evidence="2">2.6.1.85</ecNumber>
    </recommendedName>
    <alternativeName>
        <fullName evidence="7">4-amino-4-deoxychorismate synthase</fullName>
    </alternativeName>
</protein>
<dbReference type="FunFam" id="3.40.50.880:FF:000003">
    <property type="entry name" value="Anthranilate synthase component II"/>
    <property type="match status" value="1"/>
</dbReference>
<dbReference type="InterPro" id="IPR005802">
    <property type="entry name" value="ADC_synth_comp_1"/>
</dbReference>
<evidence type="ECO:0000313" key="12">
    <source>
        <dbReference type="EMBL" id="GGZ39302.1"/>
    </source>
</evidence>
<dbReference type="EC" id="2.6.1.85" evidence="2"/>
<dbReference type="CDD" id="cd01743">
    <property type="entry name" value="GATase1_Anthranilate_Synthase"/>
    <property type="match status" value="1"/>
</dbReference>
<dbReference type="NCBIfam" id="TIGR00566">
    <property type="entry name" value="trpG_papA"/>
    <property type="match status" value="1"/>
</dbReference>
<dbReference type="Pfam" id="PF04715">
    <property type="entry name" value="Anth_synt_I_N"/>
    <property type="match status" value="1"/>
</dbReference>
<dbReference type="InterPro" id="IPR019999">
    <property type="entry name" value="Anth_synth_I-like"/>
</dbReference>
<comment type="catalytic activity">
    <reaction evidence="5">
        <text>chorismate + L-glutamine = 4-amino-4-deoxychorismate + L-glutamate</text>
        <dbReference type="Rhea" id="RHEA:11672"/>
        <dbReference type="ChEBI" id="CHEBI:29748"/>
        <dbReference type="ChEBI" id="CHEBI:29985"/>
        <dbReference type="ChEBI" id="CHEBI:58359"/>
        <dbReference type="ChEBI" id="CHEBI:58406"/>
        <dbReference type="EC" id="2.6.1.85"/>
    </reaction>
    <physiologicalReaction direction="left-to-right" evidence="5">
        <dbReference type="Rhea" id="RHEA:11673"/>
    </physiologicalReaction>
</comment>
<keyword evidence="4" id="KW-0315">Glutamine amidotransferase</keyword>
<dbReference type="InterPro" id="IPR005801">
    <property type="entry name" value="ADC_synthase"/>
</dbReference>
<dbReference type="PRINTS" id="PR00097">
    <property type="entry name" value="ANTSNTHASEII"/>
</dbReference>
<evidence type="ECO:0000256" key="5">
    <source>
        <dbReference type="ARBA" id="ARBA00052789"/>
    </source>
</evidence>
<dbReference type="PANTHER" id="PTHR11236">
    <property type="entry name" value="AMINOBENZOATE/ANTHRANILATE SYNTHASE"/>
    <property type="match status" value="1"/>
</dbReference>
<dbReference type="GO" id="GO:0000162">
    <property type="term" value="P:L-tryptophan biosynthetic process"/>
    <property type="evidence" value="ECO:0007669"/>
    <property type="project" value="TreeGrafter"/>
</dbReference>
<dbReference type="GO" id="GO:0005737">
    <property type="term" value="C:cytoplasm"/>
    <property type="evidence" value="ECO:0007669"/>
    <property type="project" value="TreeGrafter"/>
</dbReference>
<dbReference type="PRINTS" id="PR00096">
    <property type="entry name" value="GATASE"/>
</dbReference>
<dbReference type="PRINTS" id="PR00099">
    <property type="entry name" value="CPSGATASE"/>
</dbReference>
<feature type="region of interest" description="Disordered" evidence="8">
    <location>
        <begin position="216"/>
        <end position="238"/>
    </location>
</feature>
<dbReference type="Pfam" id="PF00117">
    <property type="entry name" value="GATase"/>
    <property type="match status" value="1"/>
</dbReference>
<dbReference type="EMBL" id="BMWG01000011">
    <property type="protein sequence ID" value="GGZ39302.1"/>
    <property type="molecule type" value="Genomic_DNA"/>
</dbReference>
<dbReference type="PROSITE" id="PS51273">
    <property type="entry name" value="GATASE_TYPE_1"/>
    <property type="match status" value="1"/>
</dbReference>
<keyword evidence="13" id="KW-1185">Reference proteome</keyword>
<dbReference type="GO" id="GO:0009396">
    <property type="term" value="P:folic acid-containing compound biosynthetic process"/>
    <property type="evidence" value="ECO:0007669"/>
    <property type="project" value="InterPro"/>
</dbReference>
<dbReference type="GO" id="GO:0008153">
    <property type="term" value="P:4-aminobenzoate biosynthetic process"/>
    <property type="evidence" value="ECO:0007669"/>
    <property type="project" value="TreeGrafter"/>
</dbReference>
<evidence type="ECO:0000256" key="3">
    <source>
        <dbReference type="ARBA" id="ARBA00022679"/>
    </source>
</evidence>
<dbReference type="InterPro" id="IPR015890">
    <property type="entry name" value="Chorismate_C"/>
</dbReference>
<dbReference type="PANTHER" id="PTHR11236:SF18">
    <property type="entry name" value="AMINODEOXYCHORISMATE SYNTHASE"/>
    <property type="match status" value="1"/>
</dbReference>
<dbReference type="SUPFAM" id="SSF52317">
    <property type="entry name" value="Class I glutamine amidotransferase-like"/>
    <property type="match status" value="1"/>
</dbReference>
<evidence type="ECO:0000256" key="7">
    <source>
        <dbReference type="ARBA" id="ARBA00083979"/>
    </source>
</evidence>